<dbReference type="Proteomes" id="UP001174909">
    <property type="component" value="Unassembled WGS sequence"/>
</dbReference>
<comment type="caution">
    <text evidence="5">The sequence shown here is derived from an EMBL/GenBank/DDBJ whole genome shotgun (WGS) entry which is preliminary data.</text>
</comment>
<dbReference type="PANTHER" id="PTHR47174">
    <property type="entry name" value="BRIDGING INTEGRATOR 3"/>
    <property type="match status" value="1"/>
</dbReference>
<dbReference type="EMBL" id="CASHTH010002151">
    <property type="protein sequence ID" value="CAI8025427.1"/>
    <property type="molecule type" value="Genomic_DNA"/>
</dbReference>
<protein>
    <submittedName>
        <fullName evidence="5">Bridging integrator 3 homolog</fullName>
    </submittedName>
</protein>
<evidence type="ECO:0000256" key="2">
    <source>
        <dbReference type="ARBA" id="ARBA00022490"/>
    </source>
</evidence>
<dbReference type="InterPro" id="IPR046982">
    <property type="entry name" value="BIN3/RVS161-like"/>
</dbReference>
<dbReference type="GO" id="GO:0097320">
    <property type="term" value="P:plasma membrane tubulation"/>
    <property type="evidence" value="ECO:0007669"/>
    <property type="project" value="TreeGrafter"/>
</dbReference>
<organism evidence="5 6">
    <name type="scientific">Geodia barretti</name>
    <name type="common">Barrett's horny sponge</name>
    <dbReference type="NCBI Taxonomy" id="519541"/>
    <lineage>
        <taxon>Eukaryota</taxon>
        <taxon>Metazoa</taxon>
        <taxon>Porifera</taxon>
        <taxon>Demospongiae</taxon>
        <taxon>Heteroscleromorpha</taxon>
        <taxon>Tetractinellida</taxon>
        <taxon>Astrophorina</taxon>
        <taxon>Geodiidae</taxon>
        <taxon>Geodia</taxon>
    </lineage>
</organism>
<reference evidence="5" key="1">
    <citation type="submission" date="2023-03" db="EMBL/GenBank/DDBJ databases">
        <authorList>
            <person name="Steffen K."/>
            <person name="Cardenas P."/>
        </authorList>
    </citation>
    <scope>NUCLEOTIDE SEQUENCE</scope>
</reference>
<dbReference type="InterPro" id="IPR004148">
    <property type="entry name" value="BAR_dom"/>
</dbReference>
<dbReference type="PROSITE" id="PS51021">
    <property type="entry name" value="BAR"/>
    <property type="match status" value="1"/>
</dbReference>
<evidence type="ECO:0000256" key="3">
    <source>
        <dbReference type="ARBA" id="ARBA00023212"/>
    </source>
</evidence>
<feature type="domain" description="BAR" evidence="4">
    <location>
        <begin position="1"/>
        <end position="187"/>
    </location>
</feature>
<evidence type="ECO:0000313" key="5">
    <source>
        <dbReference type="EMBL" id="CAI8025427.1"/>
    </source>
</evidence>
<evidence type="ECO:0000313" key="6">
    <source>
        <dbReference type="Proteomes" id="UP001174909"/>
    </source>
</evidence>
<dbReference type="Gene3D" id="1.20.1270.60">
    <property type="entry name" value="Arfaptin homology (AH) domain/BAR domain"/>
    <property type="match status" value="1"/>
</dbReference>
<comment type="subcellular location">
    <subcellularLocation>
        <location evidence="1">Cytoplasm</location>
        <location evidence="1">Cytoskeleton</location>
    </subcellularLocation>
</comment>
<dbReference type="GO" id="GO:0008289">
    <property type="term" value="F:lipid binding"/>
    <property type="evidence" value="ECO:0007669"/>
    <property type="project" value="TreeGrafter"/>
</dbReference>
<proteinExistence type="predicted"/>
<gene>
    <name evidence="5" type="ORF">GBAR_LOCUS14696</name>
</gene>
<dbReference type="GO" id="GO:0005737">
    <property type="term" value="C:cytoplasm"/>
    <property type="evidence" value="ECO:0007669"/>
    <property type="project" value="InterPro"/>
</dbReference>
<sequence length="208" mass="23437">MASDARASSHGKTEPLKTTMEVLGGTMEEMAAHAKTLKANHDATFSEPMKRYSNVYKHVEFHARQRELKLQEFEKQQGRLDKLERKQSTTSYPSQNSSLAGMQAKLELTHRSLSSSRADYDRIHQRMMQELPQVLDGRVSYFEHCLQAAIEARVLYYRDCVQSLSWCVEQLTGTSGVAEDHELQTTSDKLLDEIRALSIVGGSAGNVT</sequence>
<evidence type="ECO:0000256" key="1">
    <source>
        <dbReference type="ARBA" id="ARBA00004245"/>
    </source>
</evidence>
<dbReference type="GO" id="GO:0015629">
    <property type="term" value="C:actin cytoskeleton"/>
    <property type="evidence" value="ECO:0007669"/>
    <property type="project" value="TreeGrafter"/>
</dbReference>
<keyword evidence="6" id="KW-1185">Reference proteome</keyword>
<keyword evidence="3" id="KW-0206">Cytoskeleton</keyword>
<dbReference type="GO" id="GO:0051666">
    <property type="term" value="P:actin cortical patch localization"/>
    <property type="evidence" value="ECO:0007669"/>
    <property type="project" value="InterPro"/>
</dbReference>
<dbReference type="AlphaFoldDB" id="A0AA35SAT1"/>
<dbReference type="InterPro" id="IPR027267">
    <property type="entry name" value="AH/BAR_dom_sf"/>
</dbReference>
<name>A0AA35SAT1_GEOBA</name>
<dbReference type="Pfam" id="PF03114">
    <property type="entry name" value="BAR"/>
    <property type="match status" value="1"/>
</dbReference>
<dbReference type="GO" id="GO:0006897">
    <property type="term" value="P:endocytosis"/>
    <property type="evidence" value="ECO:0007669"/>
    <property type="project" value="InterPro"/>
</dbReference>
<dbReference type="SUPFAM" id="SSF103657">
    <property type="entry name" value="BAR/IMD domain-like"/>
    <property type="match status" value="1"/>
</dbReference>
<evidence type="ECO:0000259" key="4">
    <source>
        <dbReference type="PROSITE" id="PS51021"/>
    </source>
</evidence>
<accession>A0AA35SAT1</accession>
<keyword evidence="2" id="KW-0963">Cytoplasm</keyword>
<dbReference type="PANTHER" id="PTHR47174:SF3">
    <property type="entry name" value="BRIDGING INTEGRATOR 3"/>
    <property type="match status" value="1"/>
</dbReference>